<dbReference type="EMBL" id="JMSN01000053">
    <property type="protein sequence ID" value="KDN44263.1"/>
    <property type="molecule type" value="Genomic_DNA"/>
</dbReference>
<comment type="caution">
    <text evidence="1">The sequence shown here is derived from an EMBL/GenBank/DDBJ whole genome shotgun (WGS) entry which is preliminary data.</text>
</comment>
<protein>
    <submittedName>
        <fullName evidence="1">Uncharacterized protein</fullName>
    </submittedName>
</protein>
<organism evidence="1 2">
    <name type="scientific">Tilletiaria anomala (strain ATCC 24038 / CBS 436.72 / UBC 951)</name>
    <dbReference type="NCBI Taxonomy" id="1037660"/>
    <lineage>
        <taxon>Eukaryota</taxon>
        <taxon>Fungi</taxon>
        <taxon>Dikarya</taxon>
        <taxon>Basidiomycota</taxon>
        <taxon>Ustilaginomycotina</taxon>
        <taxon>Exobasidiomycetes</taxon>
        <taxon>Georgefischeriales</taxon>
        <taxon>Tilletiariaceae</taxon>
        <taxon>Tilletiaria</taxon>
    </lineage>
</organism>
<keyword evidence="2" id="KW-1185">Reference proteome</keyword>
<dbReference type="Proteomes" id="UP000027361">
    <property type="component" value="Unassembled WGS sequence"/>
</dbReference>
<dbReference type="HOGENOM" id="CLU_2238478_0_0_1"/>
<evidence type="ECO:0000313" key="2">
    <source>
        <dbReference type="Proteomes" id="UP000027361"/>
    </source>
</evidence>
<accession>A0A066VVF6</accession>
<reference evidence="1 2" key="1">
    <citation type="submission" date="2014-05" db="EMBL/GenBank/DDBJ databases">
        <title>Draft genome sequence of a rare smut relative, Tilletiaria anomala UBC 951.</title>
        <authorList>
            <consortium name="DOE Joint Genome Institute"/>
            <person name="Toome M."/>
            <person name="Kuo A."/>
            <person name="Henrissat B."/>
            <person name="Lipzen A."/>
            <person name="Tritt A."/>
            <person name="Yoshinaga Y."/>
            <person name="Zane M."/>
            <person name="Barry K."/>
            <person name="Grigoriev I.V."/>
            <person name="Spatafora J.W."/>
            <person name="Aimea M.C."/>
        </authorList>
    </citation>
    <scope>NUCLEOTIDE SEQUENCE [LARGE SCALE GENOMIC DNA]</scope>
    <source>
        <strain evidence="1 2">UBC 951</strain>
    </source>
</reference>
<dbReference type="InParanoid" id="A0A066VVF6"/>
<proteinExistence type="predicted"/>
<gene>
    <name evidence="1" type="ORF">K437DRAFT_140327</name>
</gene>
<evidence type="ECO:0000313" key="1">
    <source>
        <dbReference type="EMBL" id="KDN44263.1"/>
    </source>
</evidence>
<name>A0A066VVF6_TILAU</name>
<dbReference type="GeneID" id="25261544"/>
<sequence>MRRKQSPNELCRLASQQLHHIDLSRATQNAQRQVVHGKRYARGESLNHRYTKKLGVSLRATRNPQQTFGMSNEKSKRESRPCRKAVQACIKGHRAIYRAKVVGSE</sequence>
<dbReference type="RefSeq" id="XP_013242714.1">
    <property type="nucleotide sequence ID" value="XM_013387260.1"/>
</dbReference>
<dbReference type="AlphaFoldDB" id="A0A066VVF6"/>